<dbReference type="STRING" id="1082479.SAMN05216241_101291"/>
<accession>A0A1G7LL75</accession>
<dbReference type="GO" id="GO:0030170">
    <property type="term" value="F:pyridoxal phosphate binding"/>
    <property type="evidence" value="ECO:0007669"/>
    <property type="project" value="InterPro"/>
</dbReference>
<evidence type="ECO:0000256" key="3">
    <source>
        <dbReference type="ARBA" id="ARBA00023015"/>
    </source>
</evidence>
<dbReference type="Gene3D" id="1.10.10.10">
    <property type="entry name" value="Winged helix-like DNA-binding domain superfamily/Winged helix DNA-binding domain"/>
    <property type="match status" value="1"/>
</dbReference>
<dbReference type="GO" id="GO:0003700">
    <property type="term" value="F:DNA-binding transcription factor activity"/>
    <property type="evidence" value="ECO:0007669"/>
    <property type="project" value="InterPro"/>
</dbReference>
<evidence type="ECO:0000256" key="4">
    <source>
        <dbReference type="ARBA" id="ARBA00023125"/>
    </source>
</evidence>
<dbReference type="InterPro" id="IPR036390">
    <property type="entry name" value="WH_DNA-bd_sf"/>
</dbReference>
<dbReference type="GO" id="GO:0003677">
    <property type="term" value="F:DNA binding"/>
    <property type="evidence" value="ECO:0007669"/>
    <property type="project" value="UniProtKB-KW"/>
</dbReference>
<evidence type="ECO:0000259" key="6">
    <source>
        <dbReference type="PROSITE" id="PS50949"/>
    </source>
</evidence>
<dbReference type="SUPFAM" id="SSF53383">
    <property type="entry name" value="PLP-dependent transferases"/>
    <property type="match status" value="1"/>
</dbReference>
<dbReference type="SMART" id="SM00345">
    <property type="entry name" value="HTH_GNTR"/>
    <property type="match status" value="1"/>
</dbReference>
<dbReference type="Proteomes" id="UP000199415">
    <property type="component" value="Unassembled WGS sequence"/>
</dbReference>
<dbReference type="PANTHER" id="PTHR46577">
    <property type="entry name" value="HTH-TYPE TRANSCRIPTIONAL REGULATORY PROTEIN GABR"/>
    <property type="match status" value="1"/>
</dbReference>
<evidence type="ECO:0000313" key="8">
    <source>
        <dbReference type="Proteomes" id="UP000199415"/>
    </source>
</evidence>
<proteinExistence type="inferred from homology"/>
<dbReference type="InterPro" id="IPR051446">
    <property type="entry name" value="HTH_trans_reg/aminotransferase"/>
</dbReference>
<dbReference type="InterPro" id="IPR015424">
    <property type="entry name" value="PyrdxlP-dep_Trfase"/>
</dbReference>
<gene>
    <name evidence="7" type="ORF">SAMN05216241_101291</name>
</gene>
<evidence type="ECO:0000313" key="7">
    <source>
        <dbReference type="EMBL" id="SDF50136.1"/>
    </source>
</evidence>
<dbReference type="EMBL" id="FNCE01000001">
    <property type="protein sequence ID" value="SDF50136.1"/>
    <property type="molecule type" value="Genomic_DNA"/>
</dbReference>
<keyword evidence="4" id="KW-0238">DNA-binding</keyword>
<dbReference type="InterPro" id="IPR000524">
    <property type="entry name" value="Tscrpt_reg_HTH_GntR"/>
</dbReference>
<protein>
    <submittedName>
        <fullName evidence="7">Transcriptional regulator, GntR family</fullName>
    </submittedName>
</protein>
<dbReference type="Gene3D" id="3.90.1150.10">
    <property type="entry name" value="Aspartate Aminotransferase, domain 1"/>
    <property type="match status" value="1"/>
</dbReference>
<evidence type="ECO:0000256" key="1">
    <source>
        <dbReference type="ARBA" id="ARBA00005384"/>
    </source>
</evidence>
<keyword evidence="5" id="KW-0804">Transcription</keyword>
<dbReference type="Pfam" id="PF00155">
    <property type="entry name" value="Aminotran_1_2"/>
    <property type="match status" value="1"/>
</dbReference>
<dbReference type="CDD" id="cd07377">
    <property type="entry name" value="WHTH_GntR"/>
    <property type="match status" value="1"/>
</dbReference>
<dbReference type="PROSITE" id="PS50949">
    <property type="entry name" value="HTH_GNTR"/>
    <property type="match status" value="1"/>
</dbReference>
<keyword evidence="2" id="KW-0663">Pyridoxal phosphate</keyword>
<keyword evidence="8" id="KW-1185">Reference proteome</keyword>
<dbReference type="InterPro" id="IPR004839">
    <property type="entry name" value="Aminotransferase_I/II_large"/>
</dbReference>
<comment type="similarity">
    <text evidence="1">In the C-terminal section; belongs to the class-I pyridoxal-phosphate-dependent aminotransferase family.</text>
</comment>
<dbReference type="PANTHER" id="PTHR46577:SF1">
    <property type="entry name" value="HTH-TYPE TRANSCRIPTIONAL REGULATORY PROTEIN GABR"/>
    <property type="match status" value="1"/>
</dbReference>
<dbReference type="AlphaFoldDB" id="A0A1G7LL75"/>
<name>A0A1G7LL75_9PROT</name>
<dbReference type="Gene3D" id="3.40.640.10">
    <property type="entry name" value="Type I PLP-dependent aspartate aminotransferase-like (Major domain)"/>
    <property type="match status" value="1"/>
</dbReference>
<dbReference type="CDD" id="cd00609">
    <property type="entry name" value="AAT_like"/>
    <property type="match status" value="1"/>
</dbReference>
<dbReference type="RefSeq" id="WP_090018324.1">
    <property type="nucleotide sequence ID" value="NZ_FNCE01000001.1"/>
</dbReference>
<sequence>MTEWQPDIEGRPGPRYRAIADAVVEAVDAGNLAPGTRLPTHRRLAQRLDVSVHTVSQAYAELSRRGYVAGETGRGTFVQWPRRELTGTSVTEQRQAGVLDLSVVRPVTGPVHSQRLRAAYAALAADSDHTSMLACRPIAGLPPHREAGARWLGRLGVKVPADNVLVCNGAAHGLTVALATLVEPGDIVLTESLTDHGTIALANVLHFRLRGVAMDGEGMRPDALEQACATQRVKAIVLTPNLQNPTTATMSAERRAAIAEIAARHGVVVIENDVFRPLLSEAPAPVWAHAPEWVCYLTTFTKSVMPGLRVGYLTAASPLQHRMAARLRATSWMANPLTAEIAMRWLDDGTIEELIAWQRREMTRRNARARELLAGYTFAGQREGLHIWLDLPEPWRADNFAQQVRLRDVAVTTLEPFVVGLGGEPHAVRLCLGALLDDDEVERALTTITEVLAVGPEPAYLNV</sequence>
<dbReference type="OrthoDB" id="9804020at2"/>
<dbReference type="SUPFAM" id="SSF46785">
    <property type="entry name" value="Winged helix' DNA-binding domain"/>
    <property type="match status" value="1"/>
</dbReference>
<dbReference type="Pfam" id="PF00392">
    <property type="entry name" value="GntR"/>
    <property type="match status" value="1"/>
</dbReference>
<dbReference type="InterPro" id="IPR015422">
    <property type="entry name" value="PyrdxlP-dep_Trfase_small"/>
</dbReference>
<feature type="domain" description="HTH gntR-type" evidence="6">
    <location>
        <begin position="13"/>
        <end position="81"/>
    </location>
</feature>
<dbReference type="InterPro" id="IPR036388">
    <property type="entry name" value="WH-like_DNA-bd_sf"/>
</dbReference>
<dbReference type="InterPro" id="IPR015421">
    <property type="entry name" value="PyrdxlP-dep_Trfase_major"/>
</dbReference>
<organism evidence="7 8">
    <name type="scientific">Limimonas halophila</name>
    <dbReference type="NCBI Taxonomy" id="1082479"/>
    <lineage>
        <taxon>Bacteria</taxon>
        <taxon>Pseudomonadati</taxon>
        <taxon>Pseudomonadota</taxon>
        <taxon>Alphaproteobacteria</taxon>
        <taxon>Rhodospirillales</taxon>
        <taxon>Rhodovibrionaceae</taxon>
        <taxon>Limimonas</taxon>
    </lineage>
</organism>
<reference evidence="7 8" key="1">
    <citation type="submission" date="2016-10" db="EMBL/GenBank/DDBJ databases">
        <authorList>
            <person name="de Groot N.N."/>
        </authorList>
    </citation>
    <scope>NUCLEOTIDE SEQUENCE [LARGE SCALE GENOMIC DNA]</scope>
    <source>
        <strain evidence="7 8">DSM 25584</strain>
    </source>
</reference>
<evidence type="ECO:0000256" key="5">
    <source>
        <dbReference type="ARBA" id="ARBA00023163"/>
    </source>
</evidence>
<evidence type="ECO:0000256" key="2">
    <source>
        <dbReference type="ARBA" id="ARBA00022898"/>
    </source>
</evidence>
<keyword evidence="3" id="KW-0805">Transcription regulation</keyword>